<dbReference type="OrthoDB" id="4153866at2759"/>
<dbReference type="EMBL" id="LT598447">
    <property type="protein sequence ID" value="SCV05320.1"/>
    <property type="molecule type" value="Genomic_DNA"/>
</dbReference>
<dbReference type="PANTHER" id="PTHR31571">
    <property type="entry name" value="ALTERED INHERITANCE OF MITOCHONDRIA PROTEIN 6"/>
    <property type="match status" value="1"/>
</dbReference>
<gene>
    <name evidence="5" type="ORF">LANO_0H04896G</name>
</gene>
<dbReference type="InterPro" id="IPR017946">
    <property type="entry name" value="PLC-like_Pdiesterase_TIM-brl"/>
</dbReference>
<evidence type="ECO:0000256" key="1">
    <source>
        <dbReference type="ARBA" id="ARBA00008858"/>
    </source>
</evidence>
<keyword evidence="3" id="KW-0732">Signal</keyword>
<evidence type="ECO:0000313" key="5">
    <source>
        <dbReference type="EMBL" id="SCV05320.1"/>
    </source>
</evidence>
<feature type="transmembrane region" description="Helical" evidence="4">
    <location>
        <begin position="41"/>
        <end position="62"/>
    </location>
</feature>
<evidence type="ECO:0000256" key="3">
    <source>
        <dbReference type="ARBA" id="ARBA00022729"/>
    </source>
</evidence>
<name>A0A1G4KLG4_9SACH</name>
<dbReference type="AlphaFoldDB" id="A0A1G4KLG4"/>
<dbReference type="PANTHER" id="PTHR31571:SF1">
    <property type="entry name" value="ALTERED INHERITANCE OF MITOCHONDRIA PROTEIN 6"/>
    <property type="match status" value="1"/>
</dbReference>
<comment type="similarity">
    <text evidence="1">Belongs to the AIM6 family.</text>
</comment>
<dbReference type="Proteomes" id="UP000189911">
    <property type="component" value="Chromosome H"/>
</dbReference>
<dbReference type="GO" id="GO:0006629">
    <property type="term" value="P:lipid metabolic process"/>
    <property type="evidence" value="ECO:0007669"/>
    <property type="project" value="InterPro"/>
</dbReference>
<evidence type="ECO:0000256" key="2">
    <source>
        <dbReference type="ARBA" id="ARBA00014286"/>
    </source>
</evidence>
<keyword evidence="6" id="KW-1185">Reference proteome</keyword>
<evidence type="ECO:0000313" key="6">
    <source>
        <dbReference type="Proteomes" id="UP000189911"/>
    </source>
</evidence>
<sequence>MHHKERRGKIKQYIPRSLKYEDSKQVQHFSRSCDHCAHPTMIRSVFVCLILTAAAFWAGTLVNVRGTPILSKVVLENNPDTHEFNNIGITGYRLLDFFERKAFANSALDNSDNVNVSRYYDEFMRYLAGHVTESQKETTCFPEGSIISKLTRDVNVITNVHSHNDYWRNLPMFEALCYGIASIEADVWLVNNNSELAVGHNRAFLNPLERSLNSLYTGPLLNMLNEVNCHQNERDHKYGVFYNSPETTLYLYIDFKSEDSKSTYELLINNYLKALIDMGYMTFLDIESREIVWNPVTIILTGDYPTDVRVLDGNNDDGIFHTGQRFVFVDAPLHQLKDEHASLSIVASASLSQLLEDCTSSEVTLDGLSPEELHCIKPFVEKAHSMKLKTRIWGVPTWPNKLKMRLWDQQANDLMIDFLNTDDLFEVSQVF</sequence>
<reference evidence="6" key="1">
    <citation type="submission" date="2016-03" db="EMBL/GenBank/DDBJ databases">
        <authorList>
            <person name="Devillers Hugo."/>
        </authorList>
    </citation>
    <scope>NUCLEOTIDE SEQUENCE [LARGE SCALE GENOMIC DNA]</scope>
</reference>
<proteinExistence type="inferred from homology"/>
<keyword evidence="4" id="KW-0472">Membrane</keyword>
<protein>
    <recommendedName>
        <fullName evidence="2">Altered inheritance of mitochondria protein 6</fullName>
    </recommendedName>
</protein>
<accession>A0A1G4KLG4</accession>
<dbReference type="SUPFAM" id="SSF51695">
    <property type="entry name" value="PLC-like phosphodiesterases"/>
    <property type="match status" value="1"/>
</dbReference>
<evidence type="ECO:0000256" key="4">
    <source>
        <dbReference type="SAM" id="Phobius"/>
    </source>
</evidence>
<dbReference type="InterPro" id="IPR051236">
    <property type="entry name" value="HAT_RTT109-like"/>
</dbReference>
<keyword evidence="4" id="KW-1133">Transmembrane helix</keyword>
<keyword evidence="4" id="KW-0812">Transmembrane</keyword>
<dbReference type="GO" id="GO:0008081">
    <property type="term" value="F:phosphoric diester hydrolase activity"/>
    <property type="evidence" value="ECO:0007669"/>
    <property type="project" value="InterPro"/>
</dbReference>
<organism evidence="5 6">
    <name type="scientific">Lachancea nothofagi CBS 11611</name>
    <dbReference type="NCBI Taxonomy" id="1266666"/>
    <lineage>
        <taxon>Eukaryota</taxon>
        <taxon>Fungi</taxon>
        <taxon>Dikarya</taxon>
        <taxon>Ascomycota</taxon>
        <taxon>Saccharomycotina</taxon>
        <taxon>Saccharomycetes</taxon>
        <taxon>Saccharomycetales</taxon>
        <taxon>Saccharomycetaceae</taxon>
        <taxon>Lachancea</taxon>
    </lineage>
</organism>